<evidence type="ECO:0000256" key="2">
    <source>
        <dbReference type="SAM" id="MobiDB-lite"/>
    </source>
</evidence>
<proteinExistence type="predicted"/>
<dbReference type="PANTHER" id="PTHR35502">
    <property type="entry name" value="PROTEIN MICROTUBULE BINDING PROTEIN 2C"/>
    <property type="match status" value="1"/>
</dbReference>
<keyword evidence="4" id="KW-1185">Reference proteome</keyword>
<sequence>MHEKPQHDTVGSEEEKSKPNNSCASESECEDNSSLTRSQTQSNLDRGLFNDLVQIVSLVHSLFDSKESSSFRRRGSMICTKPPSRDSLARRMSMLRKKENGELTLLRKQVEELQMKLLVKDELLESAEKSRNKLKALNPKLDELKNMVSEKDSLLRSTQGQLFDVKMKLADKQAVLEKLQWEAMTSNKKVEKLQEELDSVQGEILSFTLLLDGLKITNNDGLYTDDYDIKPHNVNSLPSTMYMDEVEMQKMEEARKAYIAAVAAAKEKQDHESIAIAANARLHFESFLFKPENLESYL</sequence>
<dbReference type="GO" id="GO:0010497">
    <property type="term" value="P:plasmodesmata-mediated intercellular transport"/>
    <property type="evidence" value="ECO:0007669"/>
    <property type="project" value="InterPro"/>
</dbReference>
<evidence type="ECO:0000313" key="4">
    <source>
        <dbReference type="Proteomes" id="UP000289738"/>
    </source>
</evidence>
<accession>A0A445B3Y3</accession>
<evidence type="ECO:0000256" key="1">
    <source>
        <dbReference type="SAM" id="Coils"/>
    </source>
</evidence>
<feature type="region of interest" description="Disordered" evidence="2">
    <location>
        <begin position="1"/>
        <end position="38"/>
    </location>
</feature>
<dbReference type="SMR" id="A0A445B3Y3"/>
<reference evidence="3 4" key="1">
    <citation type="submission" date="2019-01" db="EMBL/GenBank/DDBJ databases">
        <title>Sequencing of cultivated peanut Arachis hypogaea provides insights into genome evolution and oil improvement.</title>
        <authorList>
            <person name="Chen X."/>
        </authorList>
    </citation>
    <scope>NUCLEOTIDE SEQUENCE [LARGE SCALE GENOMIC DNA]</scope>
    <source>
        <strain evidence="4">cv. Fuhuasheng</strain>
        <tissue evidence="3">Leaves</tissue>
    </source>
</reference>
<dbReference type="STRING" id="3818.A0A445B3Y3"/>
<keyword evidence="1" id="KW-0175">Coiled coil</keyword>
<gene>
    <name evidence="3" type="ORF">Ahy_A10g047914</name>
</gene>
<comment type="caution">
    <text evidence="3">The sequence shown here is derived from an EMBL/GenBank/DDBJ whole genome shotgun (WGS) entry which is preliminary data.</text>
</comment>
<name>A0A445B3Y3_ARAHY</name>
<dbReference type="PANTHER" id="PTHR35502:SF2">
    <property type="entry name" value="PROTEIN MICROTUBULE BINDING PROTEIN 2C"/>
    <property type="match status" value="1"/>
</dbReference>
<dbReference type="GO" id="GO:0008017">
    <property type="term" value="F:microtubule binding"/>
    <property type="evidence" value="ECO:0007669"/>
    <property type="project" value="InterPro"/>
</dbReference>
<dbReference type="AlphaFoldDB" id="A0A445B3Y3"/>
<feature type="coiled-coil region" evidence="1">
    <location>
        <begin position="176"/>
        <end position="203"/>
    </location>
</feature>
<organism evidence="3 4">
    <name type="scientific">Arachis hypogaea</name>
    <name type="common">Peanut</name>
    <dbReference type="NCBI Taxonomy" id="3818"/>
    <lineage>
        <taxon>Eukaryota</taxon>
        <taxon>Viridiplantae</taxon>
        <taxon>Streptophyta</taxon>
        <taxon>Embryophyta</taxon>
        <taxon>Tracheophyta</taxon>
        <taxon>Spermatophyta</taxon>
        <taxon>Magnoliopsida</taxon>
        <taxon>eudicotyledons</taxon>
        <taxon>Gunneridae</taxon>
        <taxon>Pentapetalae</taxon>
        <taxon>rosids</taxon>
        <taxon>fabids</taxon>
        <taxon>Fabales</taxon>
        <taxon>Fabaceae</taxon>
        <taxon>Papilionoideae</taxon>
        <taxon>50 kb inversion clade</taxon>
        <taxon>dalbergioids sensu lato</taxon>
        <taxon>Dalbergieae</taxon>
        <taxon>Pterocarpus clade</taxon>
        <taxon>Arachis</taxon>
    </lineage>
</organism>
<protein>
    <recommendedName>
        <fullName evidence="5">Protein MICROTUBULE BINDING PROTEIN 2C</fullName>
    </recommendedName>
</protein>
<evidence type="ECO:0008006" key="5">
    <source>
        <dbReference type="Google" id="ProtNLM"/>
    </source>
</evidence>
<evidence type="ECO:0000313" key="3">
    <source>
        <dbReference type="EMBL" id="RYR33336.1"/>
    </source>
</evidence>
<dbReference type="InterPro" id="IPR040289">
    <property type="entry name" value="MBP2C"/>
</dbReference>
<dbReference type="OrthoDB" id="1915670at2759"/>
<dbReference type="EMBL" id="SDMP01000010">
    <property type="protein sequence ID" value="RYR33336.1"/>
    <property type="molecule type" value="Genomic_DNA"/>
</dbReference>
<dbReference type="Gramene" id="arahy.Tifrunner.gnm2.ann2.Ah10g316400.1">
    <property type="protein sequence ID" value="arahy.Tifrunner.gnm2.ann2.Ah10g316400.1-CDS"/>
    <property type="gene ID" value="arahy.Tifrunner.gnm2.ann2.Ah10g316400"/>
</dbReference>
<dbReference type="Proteomes" id="UP000289738">
    <property type="component" value="Chromosome A10"/>
</dbReference>